<dbReference type="InterPro" id="IPR025342">
    <property type="entry name" value="DUF4248"/>
</dbReference>
<proteinExistence type="predicted"/>
<evidence type="ECO:0000313" key="1">
    <source>
        <dbReference type="EMBL" id="KAA3766927.1"/>
    </source>
</evidence>
<dbReference type="EMBL" id="VWMK01000006">
    <property type="protein sequence ID" value="KAA3766927.1"/>
    <property type="molecule type" value="Genomic_DNA"/>
</dbReference>
<dbReference type="RefSeq" id="WP_007480823.1">
    <property type="nucleotide sequence ID" value="NZ_CP083674.1"/>
</dbReference>
<protein>
    <submittedName>
        <fullName evidence="1">DUF4248 domain-containing protein</fullName>
    </submittedName>
</protein>
<sequence length="85" mass="9625">MKEEDKSQKREPEDVLFRYRSYGKSELASLYLPDILPGSAMREFNEWIAAFPGLMEALYATGLARKSKRYTPAQVRLIAGALGEP</sequence>
<dbReference type="AlphaFoldDB" id="A0A7J4XKM1"/>
<accession>A0A7J4XKM1</accession>
<gene>
    <name evidence="1" type="ORF">F3F73_08640</name>
</gene>
<organism evidence="1 2">
    <name type="scientific">Bacteroides salyersiae</name>
    <dbReference type="NCBI Taxonomy" id="291644"/>
    <lineage>
        <taxon>Bacteria</taxon>
        <taxon>Pseudomonadati</taxon>
        <taxon>Bacteroidota</taxon>
        <taxon>Bacteroidia</taxon>
        <taxon>Bacteroidales</taxon>
        <taxon>Bacteroidaceae</taxon>
        <taxon>Bacteroides</taxon>
    </lineage>
</organism>
<dbReference type="Proteomes" id="UP000422221">
    <property type="component" value="Unassembled WGS sequence"/>
</dbReference>
<evidence type="ECO:0000313" key="2">
    <source>
        <dbReference type="Proteomes" id="UP000422221"/>
    </source>
</evidence>
<name>A0A7J4XKM1_9BACE</name>
<reference evidence="1 2" key="1">
    <citation type="journal article" date="2019" name="Nat. Med.">
        <title>A library of human gut bacterial isolates paired with longitudinal multiomics data enables mechanistic microbiome research.</title>
        <authorList>
            <person name="Poyet M."/>
            <person name="Groussin M."/>
            <person name="Gibbons S.M."/>
            <person name="Avila-Pacheco J."/>
            <person name="Jiang X."/>
            <person name="Kearney S.M."/>
            <person name="Perrotta A.R."/>
            <person name="Berdy B."/>
            <person name="Zhao S."/>
            <person name="Lieberman T.D."/>
            <person name="Swanson P.K."/>
            <person name="Smith M."/>
            <person name="Roesemann S."/>
            <person name="Alexander J.E."/>
            <person name="Rich S.A."/>
            <person name="Livny J."/>
            <person name="Vlamakis H."/>
            <person name="Clish C."/>
            <person name="Bullock K."/>
            <person name="Deik A."/>
            <person name="Scott J."/>
            <person name="Pierce K.A."/>
            <person name="Xavier R.J."/>
            <person name="Alm E.J."/>
        </authorList>
    </citation>
    <scope>NUCLEOTIDE SEQUENCE [LARGE SCALE GENOMIC DNA]</scope>
    <source>
        <strain evidence="1 2">BIOML-A10</strain>
    </source>
</reference>
<dbReference type="Pfam" id="PF14053">
    <property type="entry name" value="DUF4248"/>
    <property type="match status" value="1"/>
</dbReference>
<comment type="caution">
    <text evidence="1">The sequence shown here is derived from an EMBL/GenBank/DDBJ whole genome shotgun (WGS) entry which is preliminary data.</text>
</comment>